<sequence length="690" mass="79453">MYLTKRGTTLLSMLLHTTSYLSIEDLQNRMNVSTRTVYAEIKRMNSWLETHQLSGVQRKGQLGYYLNPHEKEVIIQKADTMLIGQDYEPCVKERRAILLLSIACSEHCLRIDDFMKITKVSRNTLLEDMKQLKEALSKQEITLRYQSASGYVMSGDERAIRLALKPYIYFIRTMIKNEKTFPSFWLKGPISSKRVHHLLQQSEQELKLEFADEMLDQLSLDLFFYFKRMKLGHAVHISNEEKRTLQETDECLAAIRFMAQIQKETSLLVHDDEIYFLSTLWLSAKKQKLPTSQKPEEHLIRTIARQMIIDFQRYACISFQEVEVLEQNLTMHLIPAYYRLIYHIEIINELTDSIKHAQPEVFDITQKVACHLEKAACSKMSDHEIAYVAMHFGGWMRREGISSIAKRSVYIVCGEGIGTSHMLKTQLLELIGYIDIRGLLSKRSYEELTSIDADFVVSTTPISFKGKPVHLVHPILTAYEKKTLLQYGEGSEPKLDEHHVNALFNIIQQHTIVQNEKALLHDLKELLHPTYVSHQKGWKPVLNDLLTEETIQLQQTADTWQEAITKAAQPLLDQQAIQESYVKAMIQSVHQNGPYIVIAPQVAIPHARPEDGVNKLSMSLMSCHQPVSFSKDGKKQVRLIIVLAAIDSMTHLKALKQLTMLLSEEKRVRQLIEAEELAAIQQLINQFSQV</sequence>
<dbReference type="Pfam" id="PF00874">
    <property type="entry name" value="PRD"/>
    <property type="match status" value="2"/>
</dbReference>
<evidence type="ECO:0000259" key="3">
    <source>
        <dbReference type="PROSITE" id="PS51094"/>
    </source>
</evidence>
<dbReference type="CDD" id="cd00211">
    <property type="entry name" value="PTS_IIA_fru"/>
    <property type="match status" value="1"/>
</dbReference>
<proteinExistence type="predicted"/>
<keyword evidence="1" id="KW-0808">Transferase</keyword>
<dbReference type="SUPFAM" id="SSF63520">
    <property type="entry name" value="PTS-regulatory domain, PRD"/>
    <property type="match status" value="2"/>
</dbReference>
<dbReference type="GO" id="GO:0009401">
    <property type="term" value="P:phosphoenolpyruvate-dependent sugar phosphotransferase system"/>
    <property type="evidence" value="ECO:0007669"/>
    <property type="project" value="InterPro"/>
</dbReference>
<dbReference type="InterPro" id="IPR036388">
    <property type="entry name" value="WH-like_DNA-bd_sf"/>
</dbReference>
<evidence type="ECO:0000313" key="6">
    <source>
        <dbReference type="EMBL" id="XBM06028.1"/>
    </source>
</evidence>
<dbReference type="Pfam" id="PF00359">
    <property type="entry name" value="PTS_EIIA_2"/>
    <property type="match status" value="1"/>
</dbReference>
<dbReference type="EMBL" id="CP157353">
    <property type="protein sequence ID" value="XBM06028.1"/>
    <property type="molecule type" value="Genomic_DNA"/>
</dbReference>
<dbReference type="GO" id="GO:0006355">
    <property type="term" value="P:regulation of DNA-templated transcription"/>
    <property type="evidence" value="ECO:0007669"/>
    <property type="project" value="InterPro"/>
</dbReference>
<protein>
    <submittedName>
        <fullName evidence="6">BglG family transcription antiterminator</fullName>
    </submittedName>
</protein>
<keyword evidence="2" id="KW-0677">Repeat</keyword>
<organism evidence="6">
    <name type="scientific">Bacillus sp. BS1807G30</name>
    <dbReference type="NCBI Taxonomy" id="3153756"/>
    <lineage>
        <taxon>Bacteria</taxon>
        <taxon>Bacillati</taxon>
        <taxon>Bacillota</taxon>
        <taxon>Bacilli</taxon>
        <taxon>Bacillales</taxon>
        <taxon>Bacillaceae</taxon>
        <taxon>Bacillus</taxon>
    </lineage>
</organism>
<accession>A0AAU7FR78</accession>
<dbReference type="CDD" id="cd05568">
    <property type="entry name" value="PTS_IIB_bgl_like"/>
    <property type="match status" value="1"/>
</dbReference>
<dbReference type="Gene3D" id="3.40.50.2300">
    <property type="match status" value="1"/>
</dbReference>
<dbReference type="PANTHER" id="PTHR30185">
    <property type="entry name" value="CRYPTIC BETA-GLUCOSIDE BGL OPERON ANTITERMINATOR"/>
    <property type="match status" value="1"/>
</dbReference>
<feature type="domain" description="PTS EIIB type-2" evidence="4">
    <location>
        <begin position="407"/>
        <end position="496"/>
    </location>
</feature>
<dbReference type="InterPro" id="IPR002178">
    <property type="entry name" value="PTS_EIIA_type-2_dom"/>
</dbReference>
<dbReference type="InterPro" id="IPR013011">
    <property type="entry name" value="PTS_EIIB_2"/>
</dbReference>
<dbReference type="InterPro" id="IPR016152">
    <property type="entry name" value="PTrfase/Anion_transptr"/>
</dbReference>
<dbReference type="Gene3D" id="1.10.10.10">
    <property type="entry name" value="Winged helix-like DNA-binding domain superfamily/Winged helix DNA-binding domain"/>
    <property type="match status" value="1"/>
</dbReference>
<dbReference type="GO" id="GO:0008982">
    <property type="term" value="F:protein-N(PI)-phosphohistidine-sugar phosphotransferase activity"/>
    <property type="evidence" value="ECO:0007669"/>
    <property type="project" value="InterPro"/>
</dbReference>
<dbReference type="Gene3D" id="3.40.930.10">
    <property type="entry name" value="Mannitol-specific EII, Chain A"/>
    <property type="match status" value="1"/>
</dbReference>
<dbReference type="InterPro" id="IPR050661">
    <property type="entry name" value="BglG_antiterminators"/>
</dbReference>
<dbReference type="PROSITE" id="PS51094">
    <property type="entry name" value="PTS_EIIA_TYPE_2"/>
    <property type="match status" value="1"/>
</dbReference>
<dbReference type="PROSITE" id="PS51099">
    <property type="entry name" value="PTS_EIIB_TYPE_2"/>
    <property type="match status" value="1"/>
</dbReference>
<feature type="domain" description="PTS EIIA type-2" evidence="3">
    <location>
        <begin position="544"/>
        <end position="687"/>
    </location>
</feature>
<evidence type="ECO:0000256" key="1">
    <source>
        <dbReference type="ARBA" id="ARBA00022679"/>
    </source>
</evidence>
<dbReference type="Pfam" id="PF08279">
    <property type="entry name" value="HTH_11"/>
    <property type="match status" value="1"/>
</dbReference>
<evidence type="ECO:0000256" key="2">
    <source>
        <dbReference type="ARBA" id="ARBA00022737"/>
    </source>
</evidence>
<dbReference type="Gene3D" id="1.10.1790.10">
    <property type="entry name" value="PRD domain"/>
    <property type="match status" value="2"/>
</dbReference>
<dbReference type="InterPro" id="IPR036634">
    <property type="entry name" value="PRD_sf"/>
</dbReference>
<feature type="domain" description="PRD" evidence="5">
    <location>
        <begin position="186"/>
        <end position="291"/>
    </location>
</feature>
<dbReference type="PROSITE" id="PS51372">
    <property type="entry name" value="PRD_2"/>
    <property type="match status" value="2"/>
</dbReference>
<dbReference type="SUPFAM" id="SSF55804">
    <property type="entry name" value="Phoshotransferase/anion transport protein"/>
    <property type="match status" value="1"/>
</dbReference>
<dbReference type="AlphaFoldDB" id="A0AAU7FR78"/>
<evidence type="ECO:0000259" key="5">
    <source>
        <dbReference type="PROSITE" id="PS51372"/>
    </source>
</evidence>
<dbReference type="PROSITE" id="PS00372">
    <property type="entry name" value="PTS_EIIA_TYPE_2_HIS"/>
    <property type="match status" value="1"/>
</dbReference>
<gene>
    <name evidence="6" type="ORF">ABG082_09185</name>
</gene>
<dbReference type="SUPFAM" id="SSF52794">
    <property type="entry name" value="PTS system IIB component-like"/>
    <property type="match status" value="1"/>
</dbReference>
<dbReference type="PANTHER" id="PTHR30185:SF13">
    <property type="entry name" value="LICABCH OPERON REGULATOR-RELATED"/>
    <property type="match status" value="1"/>
</dbReference>
<dbReference type="RefSeq" id="WP_348936822.1">
    <property type="nucleotide sequence ID" value="NZ_CP157353.1"/>
</dbReference>
<dbReference type="InterPro" id="IPR011608">
    <property type="entry name" value="PRD"/>
</dbReference>
<name>A0AAU7FR78_9BACI</name>
<reference evidence="6" key="1">
    <citation type="submission" date="2024-05" db="EMBL/GenBank/DDBJ databases">
        <authorList>
            <person name="Liu Z."/>
        </authorList>
    </citation>
    <scope>NUCLEOTIDE SEQUENCE</scope>
    <source>
        <strain evidence="6">BS1807G30</strain>
    </source>
</reference>
<dbReference type="InterPro" id="IPR013196">
    <property type="entry name" value="HTH_11"/>
</dbReference>
<feature type="domain" description="PRD" evidence="5">
    <location>
        <begin position="295"/>
        <end position="402"/>
    </location>
</feature>
<evidence type="ECO:0000259" key="4">
    <source>
        <dbReference type="PROSITE" id="PS51099"/>
    </source>
</evidence>
<dbReference type="InterPro" id="IPR036095">
    <property type="entry name" value="PTS_EIIB-like_sf"/>
</dbReference>